<dbReference type="RefSeq" id="WP_093009321.1">
    <property type="nucleotide sequence ID" value="NZ_FOXV01000002.1"/>
</dbReference>
<evidence type="ECO:0000313" key="2">
    <source>
        <dbReference type="EMBL" id="SFQ12708.1"/>
    </source>
</evidence>
<evidence type="ECO:0008006" key="4">
    <source>
        <dbReference type="Google" id="ProtNLM"/>
    </source>
</evidence>
<name>A0A1I5VYU5_9RHOB</name>
<proteinExistence type="predicted"/>
<dbReference type="STRING" id="93684.SAMN05421853_10233"/>
<evidence type="ECO:0000256" key="1">
    <source>
        <dbReference type="SAM" id="Phobius"/>
    </source>
</evidence>
<protein>
    <recommendedName>
        <fullName evidence="4">PH domain-containing protein</fullName>
    </recommendedName>
</protein>
<gene>
    <name evidence="2" type="ORF">SAMN05421853_10233</name>
</gene>
<feature type="transmembrane region" description="Helical" evidence="1">
    <location>
        <begin position="41"/>
        <end position="58"/>
    </location>
</feature>
<dbReference type="AlphaFoldDB" id="A0A1I5VYU5"/>
<keyword evidence="1" id="KW-1133">Transmembrane helix</keyword>
<keyword evidence="1" id="KW-0472">Membrane</keyword>
<reference evidence="3" key="1">
    <citation type="submission" date="2016-10" db="EMBL/GenBank/DDBJ databases">
        <authorList>
            <person name="Varghese N."/>
            <person name="Submissions S."/>
        </authorList>
    </citation>
    <scope>NUCLEOTIDE SEQUENCE [LARGE SCALE GENOMIC DNA]</scope>
    <source>
        <strain evidence="3">JCM 10271</strain>
    </source>
</reference>
<dbReference type="EMBL" id="FOXV01000002">
    <property type="protein sequence ID" value="SFQ12708.1"/>
    <property type="molecule type" value="Genomic_DNA"/>
</dbReference>
<sequence length="158" mass="17249">MSDEILAEIRASQGRRWFGILSLAIVGAFSLYVAAASPPPLGWMIVLVVIGLGALWMAQAMHKATALRLELTRHELRDSTGRVLARLDDVVAVDRGMFAMKPSNGFVLKMTGRQARSWRPGLYWSLGRRVAVGGVTPASQTRPMADAISIMLAEREMG</sequence>
<keyword evidence="1" id="KW-0812">Transmembrane</keyword>
<feature type="transmembrane region" description="Helical" evidence="1">
    <location>
        <begin position="17"/>
        <end position="35"/>
    </location>
</feature>
<accession>A0A1I5VYU5</accession>
<keyword evidence="3" id="KW-1185">Reference proteome</keyword>
<dbReference type="Proteomes" id="UP000243106">
    <property type="component" value="Unassembled WGS sequence"/>
</dbReference>
<evidence type="ECO:0000313" key="3">
    <source>
        <dbReference type="Proteomes" id="UP000243106"/>
    </source>
</evidence>
<organism evidence="2 3">
    <name type="scientific">Roseivivax halotolerans</name>
    <dbReference type="NCBI Taxonomy" id="93684"/>
    <lineage>
        <taxon>Bacteria</taxon>
        <taxon>Pseudomonadati</taxon>
        <taxon>Pseudomonadota</taxon>
        <taxon>Alphaproteobacteria</taxon>
        <taxon>Rhodobacterales</taxon>
        <taxon>Roseobacteraceae</taxon>
        <taxon>Roseivivax</taxon>
    </lineage>
</organism>